<keyword evidence="1" id="KW-1133">Transmembrane helix</keyword>
<evidence type="ECO:0000256" key="1">
    <source>
        <dbReference type="SAM" id="Phobius"/>
    </source>
</evidence>
<proteinExistence type="predicted"/>
<sequence>MIEVGIGKSGPHSLVRMNDCTLLLLTTDRMLGHSEFLIEFLWSVFIVAANLCISYGSSLYISYESYFCISYGSYLCICYGSSTSANIVLVPLQPINLYCPQI</sequence>
<dbReference type="AlphaFoldDB" id="A0A8D9F3S0"/>
<organism evidence="2">
    <name type="scientific">Cacopsylla melanoneura</name>
    <dbReference type="NCBI Taxonomy" id="428564"/>
    <lineage>
        <taxon>Eukaryota</taxon>
        <taxon>Metazoa</taxon>
        <taxon>Ecdysozoa</taxon>
        <taxon>Arthropoda</taxon>
        <taxon>Hexapoda</taxon>
        <taxon>Insecta</taxon>
        <taxon>Pterygota</taxon>
        <taxon>Neoptera</taxon>
        <taxon>Paraneoptera</taxon>
        <taxon>Hemiptera</taxon>
        <taxon>Sternorrhyncha</taxon>
        <taxon>Psylloidea</taxon>
        <taxon>Psyllidae</taxon>
        <taxon>Psyllinae</taxon>
        <taxon>Cacopsylla</taxon>
    </lineage>
</organism>
<evidence type="ECO:0000313" key="2">
    <source>
        <dbReference type="EMBL" id="CAG6774210.1"/>
    </source>
</evidence>
<protein>
    <submittedName>
        <fullName evidence="2">Uncharacterized protein</fullName>
    </submittedName>
</protein>
<keyword evidence="1" id="KW-0472">Membrane</keyword>
<accession>A0A8D9F3S0</accession>
<reference evidence="2" key="1">
    <citation type="submission" date="2021-05" db="EMBL/GenBank/DDBJ databases">
        <authorList>
            <person name="Alioto T."/>
            <person name="Alioto T."/>
            <person name="Gomez Garrido J."/>
        </authorList>
    </citation>
    <scope>NUCLEOTIDE SEQUENCE</scope>
</reference>
<keyword evidence="1" id="KW-0812">Transmembrane</keyword>
<dbReference type="EMBL" id="HBUF01594040">
    <property type="protein sequence ID" value="CAG6774210.1"/>
    <property type="molecule type" value="Transcribed_RNA"/>
</dbReference>
<name>A0A8D9F3S0_9HEMI</name>
<feature type="transmembrane region" description="Helical" evidence="1">
    <location>
        <begin position="40"/>
        <end position="61"/>
    </location>
</feature>